<proteinExistence type="inferred from homology"/>
<sequence>MESNAIRLSLGKVPNYSARRAGTKKMESESSTTWRKTFLVLNCILLTLDNCGGPLNIRLYFIKGGKRIWLSSCIQTVGFPITLIPLFNLYLACIAAARVPPISPRPPELPSLS</sequence>
<evidence type="ECO:0000256" key="1">
    <source>
        <dbReference type="ARBA" id="ARBA00004370"/>
    </source>
</evidence>
<keyword evidence="3" id="KW-0813">Transport</keyword>
<name>A0ABD1TRF6_9LAMI</name>
<keyword evidence="9" id="KW-1185">Reference proteome</keyword>
<organism evidence="8 9">
    <name type="scientific">Forsythia ovata</name>
    <dbReference type="NCBI Taxonomy" id="205694"/>
    <lineage>
        <taxon>Eukaryota</taxon>
        <taxon>Viridiplantae</taxon>
        <taxon>Streptophyta</taxon>
        <taxon>Embryophyta</taxon>
        <taxon>Tracheophyta</taxon>
        <taxon>Spermatophyta</taxon>
        <taxon>Magnoliopsida</taxon>
        <taxon>eudicotyledons</taxon>
        <taxon>Gunneridae</taxon>
        <taxon>Pentapetalae</taxon>
        <taxon>asterids</taxon>
        <taxon>lamiids</taxon>
        <taxon>Lamiales</taxon>
        <taxon>Oleaceae</taxon>
        <taxon>Forsythieae</taxon>
        <taxon>Forsythia</taxon>
    </lineage>
</organism>
<dbReference type="PANTHER" id="PTHR31376">
    <property type="entry name" value="OS09G0467300 PROTEIN-RELATED"/>
    <property type="match status" value="1"/>
</dbReference>
<dbReference type="Proteomes" id="UP001604277">
    <property type="component" value="Unassembled WGS sequence"/>
</dbReference>
<evidence type="ECO:0000256" key="5">
    <source>
        <dbReference type="ARBA" id="ARBA00022989"/>
    </source>
</evidence>
<reference evidence="9" key="1">
    <citation type="submission" date="2024-07" db="EMBL/GenBank/DDBJ databases">
        <title>Two chromosome-level genome assemblies of Korean endemic species Abeliophyllum distichum and Forsythia ovata (Oleaceae).</title>
        <authorList>
            <person name="Jang H."/>
        </authorList>
    </citation>
    <scope>NUCLEOTIDE SEQUENCE [LARGE SCALE GENOMIC DNA]</scope>
</reference>
<dbReference type="GO" id="GO:0016020">
    <property type="term" value="C:membrane"/>
    <property type="evidence" value="ECO:0007669"/>
    <property type="project" value="UniProtKB-SubCell"/>
</dbReference>
<feature type="transmembrane region" description="Helical" evidence="7">
    <location>
        <begin position="68"/>
        <end position="91"/>
    </location>
</feature>
<evidence type="ECO:0000256" key="2">
    <source>
        <dbReference type="ARBA" id="ARBA00006213"/>
    </source>
</evidence>
<evidence type="ECO:0000313" key="9">
    <source>
        <dbReference type="Proteomes" id="UP001604277"/>
    </source>
</evidence>
<protein>
    <submittedName>
        <fullName evidence="8">Uncharacterized protein</fullName>
    </submittedName>
</protein>
<evidence type="ECO:0000256" key="3">
    <source>
        <dbReference type="ARBA" id="ARBA00022448"/>
    </source>
</evidence>
<dbReference type="Pfam" id="PF16913">
    <property type="entry name" value="PUNUT"/>
    <property type="match status" value="1"/>
</dbReference>
<comment type="caution">
    <text evidence="8">The sequence shown here is derived from an EMBL/GenBank/DDBJ whole genome shotgun (WGS) entry which is preliminary data.</text>
</comment>
<evidence type="ECO:0000256" key="4">
    <source>
        <dbReference type="ARBA" id="ARBA00022692"/>
    </source>
</evidence>
<keyword evidence="6 7" id="KW-0472">Membrane</keyword>
<dbReference type="EMBL" id="JBFOLJ010000008">
    <property type="protein sequence ID" value="KAL2515296.1"/>
    <property type="molecule type" value="Genomic_DNA"/>
</dbReference>
<evidence type="ECO:0000256" key="7">
    <source>
        <dbReference type="SAM" id="Phobius"/>
    </source>
</evidence>
<comment type="similarity">
    <text evidence="2">Belongs to the purine permeases (TC 2.A.7.14) family.</text>
</comment>
<comment type="subcellular location">
    <subcellularLocation>
        <location evidence="1">Membrane</location>
    </subcellularLocation>
</comment>
<dbReference type="InterPro" id="IPR030182">
    <property type="entry name" value="PUP_plant"/>
</dbReference>
<keyword evidence="5 7" id="KW-1133">Transmembrane helix</keyword>
<dbReference type="AlphaFoldDB" id="A0ABD1TRF6"/>
<accession>A0ABD1TRF6</accession>
<keyword evidence="4 7" id="KW-0812">Transmembrane</keyword>
<gene>
    <name evidence="8" type="ORF">Fot_29267</name>
</gene>
<dbReference type="PANTHER" id="PTHR31376:SF1">
    <property type="entry name" value="PURINE PERMEASE 2"/>
    <property type="match status" value="1"/>
</dbReference>
<evidence type="ECO:0000256" key="6">
    <source>
        <dbReference type="ARBA" id="ARBA00023136"/>
    </source>
</evidence>
<dbReference type="GO" id="GO:0005345">
    <property type="term" value="F:purine nucleobase transmembrane transporter activity"/>
    <property type="evidence" value="ECO:0007669"/>
    <property type="project" value="UniProtKB-ARBA"/>
</dbReference>
<evidence type="ECO:0000313" key="8">
    <source>
        <dbReference type="EMBL" id="KAL2515296.1"/>
    </source>
</evidence>